<dbReference type="PANTHER" id="PTHR33463">
    <property type="entry name" value="NB-ARC DOMAIN-CONTAINING PROTEIN-RELATED"/>
    <property type="match status" value="1"/>
</dbReference>
<comment type="caution">
    <text evidence="3">The sequence shown here is derived from an EMBL/GenBank/DDBJ whole genome shotgun (WGS) entry which is preliminary data.</text>
</comment>
<accession>A0A978VFJ4</accession>
<dbReference type="PANTHER" id="PTHR33463:SF218">
    <property type="entry name" value="DISEASE RESISTANCE PROTEIN RPS2-LIKE"/>
    <property type="match status" value="1"/>
</dbReference>
<evidence type="ECO:0000256" key="1">
    <source>
        <dbReference type="ARBA" id="ARBA00022821"/>
    </source>
</evidence>
<reference evidence="3" key="1">
    <citation type="journal article" date="2021" name="Front. Plant Sci.">
        <title>Chromosome-Scale Genome Assembly for Chinese Sour Jujube and Insights Into Its Genome Evolution and Domestication Signature.</title>
        <authorList>
            <person name="Shen L.-Y."/>
            <person name="Luo H."/>
            <person name="Wang X.-L."/>
            <person name="Wang X.-M."/>
            <person name="Qiu X.-J."/>
            <person name="Liu H."/>
            <person name="Zhou S.-S."/>
            <person name="Jia K.-H."/>
            <person name="Nie S."/>
            <person name="Bao Y.-T."/>
            <person name="Zhang R.-G."/>
            <person name="Yun Q.-Z."/>
            <person name="Chai Y.-H."/>
            <person name="Lu J.-Y."/>
            <person name="Li Y."/>
            <person name="Zhao S.-W."/>
            <person name="Mao J.-F."/>
            <person name="Jia S.-G."/>
            <person name="Mao Y.-M."/>
        </authorList>
    </citation>
    <scope>NUCLEOTIDE SEQUENCE</scope>
    <source>
        <strain evidence="3">AT0</strain>
        <tissue evidence="3">Leaf</tissue>
    </source>
</reference>
<protein>
    <recommendedName>
        <fullName evidence="2">Disease resistance protein At4g27190-like leucine-rich repeats domain-containing protein</fullName>
    </recommendedName>
</protein>
<evidence type="ECO:0000313" key="3">
    <source>
        <dbReference type="EMBL" id="KAH7529133.1"/>
    </source>
</evidence>
<feature type="domain" description="Disease resistance protein At4g27190-like leucine-rich repeats" evidence="2">
    <location>
        <begin position="350"/>
        <end position="483"/>
    </location>
</feature>
<dbReference type="Pfam" id="PF23247">
    <property type="entry name" value="LRR_RPS2"/>
    <property type="match status" value="3"/>
</dbReference>
<feature type="domain" description="Disease resistance protein At4g27190-like leucine-rich repeats" evidence="2">
    <location>
        <begin position="43"/>
        <end position="171"/>
    </location>
</feature>
<dbReference type="EMBL" id="JAEACU010000005">
    <property type="protein sequence ID" value="KAH7529133.1"/>
    <property type="molecule type" value="Genomic_DNA"/>
</dbReference>
<dbReference type="Proteomes" id="UP000813462">
    <property type="component" value="Unassembled WGS sequence"/>
</dbReference>
<dbReference type="InterPro" id="IPR050905">
    <property type="entry name" value="Plant_NBS-LRR"/>
</dbReference>
<gene>
    <name evidence="3" type="ORF">FEM48_Zijuj05G0151900</name>
</gene>
<dbReference type="InterPro" id="IPR057135">
    <property type="entry name" value="At4g27190-like_LRR"/>
</dbReference>
<name>A0A978VFJ4_ZIZJJ</name>
<dbReference type="AlphaFoldDB" id="A0A978VFJ4"/>
<feature type="domain" description="Disease resistance protein At4g27190-like leucine-rich repeats" evidence="2">
    <location>
        <begin position="192"/>
        <end position="320"/>
    </location>
</feature>
<dbReference type="SUPFAM" id="SSF52058">
    <property type="entry name" value="L domain-like"/>
    <property type="match status" value="1"/>
</dbReference>
<dbReference type="InterPro" id="IPR032675">
    <property type="entry name" value="LRR_dom_sf"/>
</dbReference>
<evidence type="ECO:0000259" key="2">
    <source>
        <dbReference type="Pfam" id="PF23247"/>
    </source>
</evidence>
<keyword evidence="1" id="KW-0611">Plant defense</keyword>
<sequence>MLRDLRIWECPELKSFIYESSEENSNTTVPSLFNKNFICFPKLENLDLNECHVKKIWDDEFLASSTSFCCLKKLDVYACKFLKCVVSSSTAASFNQLESLEVRGCEAMELIVRRDERMDKMSFPKLSLLTLWNLPRLSKFSSGIFSEFPMLWELDIQNCPELKTFISESFEEKANTTMPSLFNENFICFPKLEKLRLVGCLVKKIWDDEFLASSTSFCCLKKLDVDDCKFLKCVVSSSMAASFKQLEDLKVTKCEAMELIVRKDERMDKMSFPKLSLLSLGNLPRLSKFSSGIFSEFPMLCDLYIRNCPELKTFISESFEEKANTTMPSLFSENVALPSLKTVWVEGVDGLKMIWQYGRLSNNAESFCQLEDVKVEKCKNLMGIFSSGMHTRLGNLKWLKISECEMVEEIFEMETSNCGIEEVAGKQEGLETVVSPDDEFVFPQLREMELQSLPNLVSFYAGRHTLSFPLLEELEVIECLKVKAFSGSELLSYQGRHESLFSTIFSTKVRLSFFNHIDSSRLRS</sequence>
<dbReference type="Gene3D" id="3.80.10.10">
    <property type="entry name" value="Ribonuclease Inhibitor"/>
    <property type="match status" value="3"/>
</dbReference>
<evidence type="ECO:0000313" key="4">
    <source>
        <dbReference type="Proteomes" id="UP000813462"/>
    </source>
</evidence>
<organism evidence="3 4">
    <name type="scientific">Ziziphus jujuba var. spinosa</name>
    <dbReference type="NCBI Taxonomy" id="714518"/>
    <lineage>
        <taxon>Eukaryota</taxon>
        <taxon>Viridiplantae</taxon>
        <taxon>Streptophyta</taxon>
        <taxon>Embryophyta</taxon>
        <taxon>Tracheophyta</taxon>
        <taxon>Spermatophyta</taxon>
        <taxon>Magnoliopsida</taxon>
        <taxon>eudicotyledons</taxon>
        <taxon>Gunneridae</taxon>
        <taxon>Pentapetalae</taxon>
        <taxon>rosids</taxon>
        <taxon>fabids</taxon>
        <taxon>Rosales</taxon>
        <taxon>Rhamnaceae</taxon>
        <taxon>Paliureae</taxon>
        <taxon>Ziziphus</taxon>
    </lineage>
</organism>
<proteinExistence type="predicted"/>